<reference evidence="2 3" key="1">
    <citation type="submission" date="2019-01" db="EMBL/GenBank/DDBJ databases">
        <title>Genome Assembly of Collichthys lucidus.</title>
        <authorList>
            <person name="Cai M."/>
            <person name="Xiao S."/>
        </authorList>
    </citation>
    <scope>NUCLEOTIDE SEQUENCE [LARGE SCALE GENOMIC DNA]</scope>
    <source>
        <strain evidence="2">JT15FE1705JMU</strain>
        <tissue evidence="2">Muscle</tissue>
    </source>
</reference>
<proteinExistence type="predicted"/>
<dbReference type="SUPFAM" id="SSF47391">
    <property type="entry name" value="Dimerization-anchoring domain of cAMP-dependent PK regulatory subunit"/>
    <property type="match status" value="1"/>
</dbReference>
<organism evidence="2 3">
    <name type="scientific">Collichthys lucidus</name>
    <name type="common">Big head croaker</name>
    <name type="synonym">Sciaena lucida</name>
    <dbReference type="NCBI Taxonomy" id="240159"/>
    <lineage>
        <taxon>Eukaryota</taxon>
        <taxon>Metazoa</taxon>
        <taxon>Chordata</taxon>
        <taxon>Craniata</taxon>
        <taxon>Vertebrata</taxon>
        <taxon>Euteleostomi</taxon>
        <taxon>Actinopterygii</taxon>
        <taxon>Neopterygii</taxon>
        <taxon>Teleostei</taxon>
        <taxon>Neoteleostei</taxon>
        <taxon>Acanthomorphata</taxon>
        <taxon>Eupercaria</taxon>
        <taxon>Sciaenidae</taxon>
        <taxon>Collichthys</taxon>
    </lineage>
</organism>
<gene>
    <name evidence="2" type="ORF">D9C73_016177</name>
</gene>
<dbReference type="STRING" id="240159.A0A4U5V3L1"/>
<name>A0A4U5V3L1_COLLU</name>
<evidence type="ECO:0000259" key="1">
    <source>
        <dbReference type="Pfam" id="PF02197"/>
    </source>
</evidence>
<dbReference type="Pfam" id="PF02197">
    <property type="entry name" value="RIIa"/>
    <property type="match status" value="1"/>
</dbReference>
<sequence length="92" mass="10435">MMAGQGGLEKLSVGVLSAEQQEKLRLFKIKTRIENEKYLRSHSEVEVLIGDFVRDVLLKRPADICEFAAEHFTNPNLHMVTASKMEGKSEME</sequence>
<keyword evidence="3" id="KW-1185">Reference proteome</keyword>
<accession>A0A4U5V3L1</accession>
<dbReference type="EMBL" id="CM014091">
    <property type="protein sequence ID" value="TKS82068.1"/>
    <property type="molecule type" value="Genomic_DNA"/>
</dbReference>
<dbReference type="InterPro" id="IPR059162">
    <property type="entry name" value="RIIAD1"/>
</dbReference>
<dbReference type="Gene3D" id="1.20.890.10">
    <property type="entry name" value="cAMP-dependent protein kinase regulatory subunit, dimerization-anchoring domain"/>
    <property type="match status" value="1"/>
</dbReference>
<dbReference type="Proteomes" id="UP000298787">
    <property type="component" value="Chromosome 14"/>
</dbReference>
<dbReference type="PANTHER" id="PTHR15505">
    <property type="entry name" value="RIIA DOMAIN-CONTAINING PROTEIN 1"/>
    <property type="match status" value="1"/>
</dbReference>
<protein>
    <submittedName>
        <fullName evidence="2">RIIa domain-containing protein 1</fullName>
    </submittedName>
</protein>
<evidence type="ECO:0000313" key="3">
    <source>
        <dbReference type="Proteomes" id="UP000298787"/>
    </source>
</evidence>
<dbReference type="PANTHER" id="PTHR15505:SF4">
    <property type="entry name" value="RIIA DOMAIN-CONTAINING PROTEIN 1"/>
    <property type="match status" value="1"/>
</dbReference>
<evidence type="ECO:0000313" key="2">
    <source>
        <dbReference type="EMBL" id="TKS82068.1"/>
    </source>
</evidence>
<dbReference type="OrthoDB" id="10249338at2759"/>
<dbReference type="CDD" id="cd22971">
    <property type="entry name" value="DD_RIIAD1"/>
    <property type="match status" value="1"/>
</dbReference>
<dbReference type="AlphaFoldDB" id="A0A4U5V3L1"/>
<feature type="domain" description="RIIa" evidence="1">
    <location>
        <begin position="51"/>
        <end position="73"/>
    </location>
</feature>
<dbReference type="InterPro" id="IPR003117">
    <property type="entry name" value="cAMP_dep_PK_reg_su_I/II_a/b"/>
</dbReference>